<reference evidence="1 2" key="1">
    <citation type="journal article" date="2021" name="Commun. Biol.">
        <title>The genome of Shorea leprosula (Dipterocarpaceae) highlights the ecological relevance of drought in aseasonal tropical rainforests.</title>
        <authorList>
            <person name="Ng K.K.S."/>
            <person name="Kobayashi M.J."/>
            <person name="Fawcett J.A."/>
            <person name="Hatakeyama M."/>
            <person name="Paape T."/>
            <person name="Ng C.H."/>
            <person name="Ang C.C."/>
            <person name="Tnah L.H."/>
            <person name="Lee C.T."/>
            <person name="Nishiyama T."/>
            <person name="Sese J."/>
            <person name="O'Brien M.J."/>
            <person name="Copetti D."/>
            <person name="Mohd Noor M.I."/>
            <person name="Ong R.C."/>
            <person name="Putra M."/>
            <person name="Sireger I.Z."/>
            <person name="Indrioko S."/>
            <person name="Kosugi Y."/>
            <person name="Izuno A."/>
            <person name="Isagi Y."/>
            <person name="Lee S.L."/>
            <person name="Shimizu K.K."/>
        </authorList>
    </citation>
    <scope>NUCLEOTIDE SEQUENCE [LARGE SCALE GENOMIC DNA]</scope>
    <source>
        <strain evidence="1">214</strain>
    </source>
</reference>
<dbReference type="Gene3D" id="1.10.287.100">
    <property type="match status" value="1"/>
</dbReference>
<keyword evidence="2" id="KW-1185">Reference proteome</keyword>
<dbReference type="SUPFAM" id="SSF47396">
    <property type="entry name" value="Transcription factor IIA (TFIIA), alpha-helical domain"/>
    <property type="match status" value="1"/>
</dbReference>
<dbReference type="Proteomes" id="UP001054252">
    <property type="component" value="Unassembled WGS sequence"/>
</dbReference>
<proteinExistence type="predicted"/>
<accession>A0AAV5HH30</accession>
<name>A0AAV5HH30_9ROSI</name>
<evidence type="ECO:0000313" key="1">
    <source>
        <dbReference type="EMBL" id="GKU85797.1"/>
    </source>
</evidence>
<comment type="caution">
    <text evidence="1">The sequence shown here is derived from an EMBL/GenBank/DDBJ whole genome shotgun (WGS) entry which is preliminary data.</text>
</comment>
<protein>
    <submittedName>
        <fullName evidence="1">Uncharacterized protein</fullName>
    </submittedName>
</protein>
<sequence length="157" mass="18081">MSRSEGVYPRVMQDVIEKTHQRFVEHYGDDSKLAQMQTIWKLKMVNSGVIPAAHVTPVVRNVHPKGQQPCRPWLNHRPLKDHVNDSCKEAKQKPELELSIMDSTVMPPSRKRKQQQLPSKLYEKRCILQLDDLGDTISDHSAHQQISGISVKRQWGI</sequence>
<gene>
    <name evidence="1" type="ORF">SLEP1_g419</name>
</gene>
<dbReference type="AlphaFoldDB" id="A0AAV5HH30"/>
<evidence type="ECO:0000313" key="2">
    <source>
        <dbReference type="Proteomes" id="UP001054252"/>
    </source>
</evidence>
<dbReference type="EMBL" id="BPVZ01000001">
    <property type="protein sequence ID" value="GKU85797.1"/>
    <property type="molecule type" value="Genomic_DNA"/>
</dbReference>
<organism evidence="1 2">
    <name type="scientific">Rubroshorea leprosula</name>
    <dbReference type="NCBI Taxonomy" id="152421"/>
    <lineage>
        <taxon>Eukaryota</taxon>
        <taxon>Viridiplantae</taxon>
        <taxon>Streptophyta</taxon>
        <taxon>Embryophyta</taxon>
        <taxon>Tracheophyta</taxon>
        <taxon>Spermatophyta</taxon>
        <taxon>Magnoliopsida</taxon>
        <taxon>eudicotyledons</taxon>
        <taxon>Gunneridae</taxon>
        <taxon>Pentapetalae</taxon>
        <taxon>rosids</taxon>
        <taxon>malvids</taxon>
        <taxon>Malvales</taxon>
        <taxon>Dipterocarpaceae</taxon>
        <taxon>Rubroshorea</taxon>
    </lineage>
</organism>